<dbReference type="InterPro" id="IPR004358">
    <property type="entry name" value="Sig_transdc_His_kin-like_C"/>
</dbReference>
<dbReference type="SMART" id="SM00387">
    <property type="entry name" value="HATPase_c"/>
    <property type="match status" value="1"/>
</dbReference>
<dbReference type="Pfam" id="PF02518">
    <property type="entry name" value="HATPase_c"/>
    <property type="match status" value="1"/>
</dbReference>
<dbReference type="InterPro" id="IPR036890">
    <property type="entry name" value="HATPase_C_sf"/>
</dbReference>
<comment type="caution">
    <text evidence="10">The sequence shown here is derived from an EMBL/GenBank/DDBJ whole genome shotgun (WGS) entry which is preliminary data.</text>
</comment>
<dbReference type="CDD" id="cd00082">
    <property type="entry name" value="HisKA"/>
    <property type="match status" value="1"/>
</dbReference>
<dbReference type="Gene3D" id="1.10.287.130">
    <property type="match status" value="1"/>
</dbReference>
<keyword evidence="3" id="KW-0597">Phosphoprotein</keyword>
<evidence type="ECO:0000256" key="1">
    <source>
        <dbReference type="ARBA" id="ARBA00000085"/>
    </source>
</evidence>
<dbReference type="Gene3D" id="3.30.565.10">
    <property type="entry name" value="Histidine kinase-like ATPase, C-terminal domain"/>
    <property type="match status" value="1"/>
</dbReference>
<dbReference type="InterPro" id="IPR003661">
    <property type="entry name" value="HisK_dim/P_dom"/>
</dbReference>
<dbReference type="GO" id="GO:0005524">
    <property type="term" value="F:ATP binding"/>
    <property type="evidence" value="ECO:0007669"/>
    <property type="project" value="UniProtKB-KW"/>
</dbReference>
<keyword evidence="7 10" id="KW-0067">ATP-binding</keyword>
<dbReference type="Pfam" id="PF00512">
    <property type="entry name" value="HisKA"/>
    <property type="match status" value="1"/>
</dbReference>
<comment type="catalytic activity">
    <reaction evidence="1">
        <text>ATP + protein L-histidine = ADP + protein N-phospho-L-histidine.</text>
        <dbReference type="EC" id="2.7.13.3"/>
    </reaction>
</comment>
<organism evidence="10 11">
    <name type="scientific">Anaerobaca lacustris</name>
    <dbReference type="NCBI Taxonomy" id="3044600"/>
    <lineage>
        <taxon>Bacteria</taxon>
        <taxon>Pseudomonadati</taxon>
        <taxon>Planctomycetota</taxon>
        <taxon>Phycisphaerae</taxon>
        <taxon>Sedimentisphaerales</taxon>
        <taxon>Anaerobacaceae</taxon>
        <taxon>Anaerobaca</taxon>
    </lineage>
</organism>
<evidence type="ECO:0000256" key="3">
    <source>
        <dbReference type="ARBA" id="ARBA00022553"/>
    </source>
</evidence>
<evidence type="ECO:0000256" key="2">
    <source>
        <dbReference type="ARBA" id="ARBA00012438"/>
    </source>
</evidence>
<sequence>MGRRTASRDQTASRVADQTAQALRERVKELSCLYRISRVSARSFISPDKVLQCIVELIPPAWQYPEIAAARIVLDGKRYETSGFMEGRRRQATEVVVEGKCRGVVEVVYTEERPCPEDGPFLKDERSLLNAIARQIAVVVEHQQAEEERARLQNQLMHADRLATIGQLAAGVAHELNEPLSSILGFAQLLQRNAALPDGGRKDIEKIVTASLHAREIIKKLLLFARQTPTFRGPVNLNQVIVGAIDLFRHHFEKEGIELACALCPEMPLLAGDAGQLTQVLVNLVVNAVQAMPDGGRLLVRTEVHDGHVICIVEDTGMGMTEEVQNRLFLPFFTTKEVNQGTGLGLPVVHGIVTAHGGTVEVASAPGAGTTFTIRLPIEPTPYWEDRPES</sequence>
<dbReference type="SMART" id="SM00388">
    <property type="entry name" value="HisKA"/>
    <property type="match status" value="1"/>
</dbReference>
<dbReference type="SUPFAM" id="SSF47384">
    <property type="entry name" value="Homodimeric domain of signal transducing histidine kinase"/>
    <property type="match status" value="1"/>
</dbReference>
<dbReference type="SUPFAM" id="SSF55874">
    <property type="entry name" value="ATPase domain of HSP90 chaperone/DNA topoisomerase II/histidine kinase"/>
    <property type="match status" value="1"/>
</dbReference>
<accession>A0AAW6U1N7</accession>
<dbReference type="InterPro" id="IPR005467">
    <property type="entry name" value="His_kinase_dom"/>
</dbReference>
<evidence type="ECO:0000256" key="5">
    <source>
        <dbReference type="ARBA" id="ARBA00022741"/>
    </source>
</evidence>
<dbReference type="EC" id="2.7.13.3" evidence="2"/>
<dbReference type="InterPro" id="IPR036097">
    <property type="entry name" value="HisK_dim/P_sf"/>
</dbReference>
<keyword evidence="5" id="KW-0547">Nucleotide-binding</keyword>
<dbReference type="PROSITE" id="PS50109">
    <property type="entry name" value="HIS_KIN"/>
    <property type="match status" value="1"/>
</dbReference>
<dbReference type="EMBL" id="JASCXX010000055">
    <property type="protein sequence ID" value="MDI6451787.1"/>
    <property type="molecule type" value="Genomic_DNA"/>
</dbReference>
<dbReference type="InterPro" id="IPR003594">
    <property type="entry name" value="HATPase_dom"/>
</dbReference>
<protein>
    <recommendedName>
        <fullName evidence="2">histidine kinase</fullName>
        <ecNumber evidence="2">2.7.13.3</ecNumber>
    </recommendedName>
</protein>
<keyword evidence="11" id="KW-1185">Reference proteome</keyword>
<proteinExistence type="predicted"/>
<dbReference type="PANTHER" id="PTHR43065">
    <property type="entry name" value="SENSOR HISTIDINE KINASE"/>
    <property type="match status" value="1"/>
</dbReference>
<keyword evidence="8" id="KW-0902">Two-component regulatory system</keyword>
<reference evidence="10" key="1">
    <citation type="submission" date="2023-05" db="EMBL/GenBank/DDBJ databases">
        <title>Anaerotaeda fermentans gen. nov., sp. nov., a novel anaerobic planctomycete of the new family within the order Sedimentisphaerales isolated from Taman Peninsula, Russia.</title>
        <authorList>
            <person name="Khomyakova M.A."/>
            <person name="Merkel A.Y."/>
            <person name="Slobodkin A.I."/>
        </authorList>
    </citation>
    <scope>NUCLEOTIDE SEQUENCE</scope>
    <source>
        <strain evidence="10">M17dextr</strain>
    </source>
</reference>
<dbReference type="PRINTS" id="PR00344">
    <property type="entry name" value="BCTRLSENSOR"/>
</dbReference>
<evidence type="ECO:0000313" key="11">
    <source>
        <dbReference type="Proteomes" id="UP001431776"/>
    </source>
</evidence>
<dbReference type="RefSeq" id="WP_349247194.1">
    <property type="nucleotide sequence ID" value="NZ_JASCXX010000055.1"/>
</dbReference>
<evidence type="ECO:0000256" key="4">
    <source>
        <dbReference type="ARBA" id="ARBA00022679"/>
    </source>
</evidence>
<dbReference type="PANTHER" id="PTHR43065:SF10">
    <property type="entry name" value="PEROXIDE STRESS-ACTIVATED HISTIDINE KINASE MAK3"/>
    <property type="match status" value="1"/>
</dbReference>
<keyword evidence="4" id="KW-0808">Transferase</keyword>
<name>A0AAW6U1N7_9BACT</name>
<keyword evidence="6" id="KW-0418">Kinase</keyword>
<dbReference type="AlphaFoldDB" id="A0AAW6U1N7"/>
<evidence type="ECO:0000259" key="9">
    <source>
        <dbReference type="PROSITE" id="PS50109"/>
    </source>
</evidence>
<gene>
    <name evidence="10" type="ORF">QJ522_22185</name>
</gene>
<dbReference type="Proteomes" id="UP001431776">
    <property type="component" value="Unassembled WGS sequence"/>
</dbReference>
<feature type="domain" description="Histidine kinase" evidence="9">
    <location>
        <begin position="171"/>
        <end position="380"/>
    </location>
</feature>
<dbReference type="GO" id="GO:0000155">
    <property type="term" value="F:phosphorelay sensor kinase activity"/>
    <property type="evidence" value="ECO:0007669"/>
    <property type="project" value="InterPro"/>
</dbReference>
<evidence type="ECO:0000256" key="7">
    <source>
        <dbReference type="ARBA" id="ARBA00022840"/>
    </source>
</evidence>
<evidence type="ECO:0000256" key="6">
    <source>
        <dbReference type="ARBA" id="ARBA00022777"/>
    </source>
</evidence>
<evidence type="ECO:0000313" key="10">
    <source>
        <dbReference type="EMBL" id="MDI6451787.1"/>
    </source>
</evidence>
<evidence type="ECO:0000256" key="8">
    <source>
        <dbReference type="ARBA" id="ARBA00023012"/>
    </source>
</evidence>